<feature type="domain" description="THAP-type" evidence="9">
    <location>
        <begin position="1"/>
        <end position="46"/>
    </location>
</feature>
<evidence type="ECO:0000256" key="5">
    <source>
        <dbReference type="ARBA" id="ARBA00023125"/>
    </source>
</evidence>
<feature type="transmembrane region" description="Helical" evidence="8">
    <location>
        <begin position="149"/>
        <end position="168"/>
    </location>
</feature>
<dbReference type="GO" id="GO:0003677">
    <property type="term" value="F:DNA binding"/>
    <property type="evidence" value="ECO:0007669"/>
    <property type="project" value="UniProtKB-UniRule"/>
</dbReference>
<dbReference type="Proteomes" id="UP000507470">
    <property type="component" value="Unassembled WGS sequence"/>
</dbReference>
<dbReference type="PROSITE" id="PS50950">
    <property type="entry name" value="ZF_THAP"/>
    <property type="match status" value="1"/>
</dbReference>
<feature type="compositionally biased region" description="Basic and acidic residues" evidence="7">
    <location>
        <begin position="70"/>
        <end position="79"/>
    </location>
</feature>
<accession>A0A6J8F282</accession>
<dbReference type="GO" id="GO:0008270">
    <property type="term" value="F:zinc ion binding"/>
    <property type="evidence" value="ECO:0007669"/>
    <property type="project" value="UniProtKB-KW"/>
</dbReference>
<evidence type="ECO:0000313" key="11">
    <source>
        <dbReference type="Proteomes" id="UP000507470"/>
    </source>
</evidence>
<dbReference type="AlphaFoldDB" id="A0A6J8F282"/>
<evidence type="ECO:0000256" key="8">
    <source>
        <dbReference type="SAM" id="Phobius"/>
    </source>
</evidence>
<reference evidence="10 11" key="1">
    <citation type="submission" date="2020-06" db="EMBL/GenBank/DDBJ databases">
        <authorList>
            <person name="Li R."/>
            <person name="Bekaert M."/>
        </authorList>
    </citation>
    <scope>NUCLEOTIDE SEQUENCE [LARGE SCALE GENOMIC DNA]</scope>
    <source>
        <strain evidence="11">wild</strain>
    </source>
</reference>
<evidence type="ECO:0000259" key="9">
    <source>
        <dbReference type="PROSITE" id="PS50950"/>
    </source>
</evidence>
<feature type="region of interest" description="Disordered" evidence="7">
    <location>
        <begin position="57"/>
        <end position="79"/>
    </location>
</feature>
<comment type="cofactor">
    <cofactor evidence="1">
        <name>a divalent metal cation</name>
        <dbReference type="ChEBI" id="CHEBI:60240"/>
    </cofactor>
</comment>
<keyword evidence="8" id="KW-0472">Membrane</keyword>
<dbReference type="PANTHER" id="PTHR23080">
    <property type="entry name" value="THAP DOMAIN PROTEIN"/>
    <property type="match status" value="1"/>
</dbReference>
<protein>
    <recommendedName>
        <fullName evidence="9">THAP-type domain-containing protein</fullName>
    </recommendedName>
</protein>
<keyword evidence="8" id="KW-1133">Transmembrane helix</keyword>
<dbReference type="InterPro" id="IPR006612">
    <property type="entry name" value="THAP_Znf"/>
</dbReference>
<evidence type="ECO:0000256" key="7">
    <source>
        <dbReference type="SAM" id="MobiDB-lite"/>
    </source>
</evidence>
<evidence type="ECO:0000256" key="1">
    <source>
        <dbReference type="ARBA" id="ARBA00001968"/>
    </source>
</evidence>
<evidence type="ECO:0000256" key="6">
    <source>
        <dbReference type="PROSITE-ProRule" id="PRU00309"/>
    </source>
</evidence>
<dbReference type="OrthoDB" id="6272738at2759"/>
<dbReference type="EMBL" id="CACVKT020010375">
    <property type="protein sequence ID" value="CAC5426123.1"/>
    <property type="molecule type" value="Genomic_DNA"/>
</dbReference>
<gene>
    <name evidence="10" type="ORF">MCOR_57862</name>
</gene>
<keyword evidence="4" id="KW-0862">Zinc</keyword>
<dbReference type="SUPFAM" id="SSF57716">
    <property type="entry name" value="Glucocorticoid receptor-like (DNA-binding domain)"/>
    <property type="match status" value="1"/>
</dbReference>
<evidence type="ECO:0000256" key="4">
    <source>
        <dbReference type="ARBA" id="ARBA00022833"/>
    </source>
</evidence>
<keyword evidence="2" id="KW-0479">Metal-binding</keyword>
<proteinExistence type="predicted"/>
<dbReference type="PANTHER" id="PTHR23080:SF133">
    <property type="entry name" value="SI:CH211-262I1.5-RELATED"/>
    <property type="match status" value="1"/>
</dbReference>
<dbReference type="Pfam" id="PF13359">
    <property type="entry name" value="DDE_Tnp_4"/>
    <property type="match status" value="1"/>
</dbReference>
<evidence type="ECO:0000256" key="2">
    <source>
        <dbReference type="ARBA" id="ARBA00022723"/>
    </source>
</evidence>
<keyword evidence="8" id="KW-0812">Transmembrane</keyword>
<name>A0A6J8F282_MYTCO</name>
<evidence type="ECO:0000256" key="3">
    <source>
        <dbReference type="ARBA" id="ARBA00022771"/>
    </source>
</evidence>
<keyword evidence="5 6" id="KW-0238">DNA-binding</keyword>
<keyword evidence="3 6" id="KW-0863">Zinc-finger</keyword>
<keyword evidence="11" id="KW-1185">Reference proteome</keyword>
<organism evidence="10 11">
    <name type="scientific">Mytilus coruscus</name>
    <name type="common">Sea mussel</name>
    <dbReference type="NCBI Taxonomy" id="42192"/>
    <lineage>
        <taxon>Eukaryota</taxon>
        <taxon>Metazoa</taxon>
        <taxon>Spiralia</taxon>
        <taxon>Lophotrochozoa</taxon>
        <taxon>Mollusca</taxon>
        <taxon>Bivalvia</taxon>
        <taxon>Autobranchia</taxon>
        <taxon>Pteriomorphia</taxon>
        <taxon>Mytilida</taxon>
        <taxon>Mytiloidea</taxon>
        <taxon>Mytilidae</taxon>
        <taxon>Mytilinae</taxon>
        <taxon>Mytilus</taxon>
    </lineage>
</organism>
<evidence type="ECO:0000313" key="10">
    <source>
        <dbReference type="EMBL" id="CAC5426123.1"/>
    </source>
</evidence>
<sequence>MNTSHKTVQFQVSDQTLVCSMHFKSTDYKWSPVRKTLKPDSVPSIFDWSNQITPRRELIKHPVPQKRPRPASDTENEPRDNVADLGCEVGPEFQDADLSLCAFDEISSPREQELSKILQDKEEEIQHLQETLQIERFGIWRFSKDDSMILFYTGFVSMSMFTTFFNFIKPAANSMTSYNYNFLDTVNVTVGRQRNMLLIDELFMFLCSLNIWPSKDNIEAKMPAVFKMLYPSTRVVIDCTEIKTDRPSSLALSSKCYSSYKSSHTWKGLFGISPHGALTFVSSLYTGSMSDVEIIKLLERGDSIMADKGFVLNKVLDGTGITVNTPPFFMSHGQFSRQEVEETQTIAKLRIHIERHIRRVKEYHLFDNIIPLSMVGTINQLWTVANMLTLFKGPLVTDWH</sequence>
<dbReference type="InterPro" id="IPR027806">
    <property type="entry name" value="HARBI1_dom"/>
</dbReference>